<reference evidence="2 3" key="1">
    <citation type="submission" date="2019-03" db="EMBL/GenBank/DDBJ databases">
        <title>Genomic Encyclopedia of Archaeal and Bacterial Type Strains, Phase II (KMG-II): from individual species to whole genera.</title>
        <authorList>
            <person name="Goeker M."/>
        </authorList>
    </citation>
    <scope>NUCLEOTIDE SEQUENCE [LARGE SCALE GENOMIC DNA]</scope>
    <source>
        <strain evidence="2 3">ATCC 700618</strain>
    </source>
</reference>
<dbReference type="InterPro" id="IPR000281">
    <property type="entry name" value="HTH_RpiR"/>
</dbReference>
<sequence>MLNIKIGYRKIKKLNSSEQNIFRDIVTNCQFYINSPIKKILITHHISKNYLTNLSKKLGFQNFKDMRIFLNMFYEKKSLFLHTKKYEHNFNFSFMHQINLEIDRILNNKISIFINNLKYEIPKIVIGKSLEWLKNTIKFSFQCQQILTLDEILYCKKNPENVIFFGNEEELLFLKKTHLLTRIFHSVIN</sequence>
<proteinExistence type="predicted"/>
<dbReference type="PROSITE" id="PS51071">
    <property type="entry name" value="HTH_RPIR"/>
    <property type="match status" value="1"/>
</dbReference>
<dbReference type="EMBL" id="SNWN01000014">
    <property type="protein sequence ID" value="TDO19468.1"/>
    <property type="molecule type" value="Genomic_DNA"/>
</dbReference>
<dbReference type="InterPro" id="IPR036388">
    <property type="entry name" value="WH-like_DNA-bd_sf"/>
</dbReference>
<dbReference type="RefSeq" id="WP_094254888.1">
    <property type="nucleotide sequence ID" value="NZ_SNWN01000014.1"/>
</dbReference>
<accession>A0A4R6ID61</accession>
<evidence type="ECO:0000259" key="1">
    <source>
        <dbReference type="PROSITE" id="PS51071"/>
    </source>
</evidence>
<gene>
    <name evidence="2" type="ORF">EI74_0740</name>
</gene>
<dbReference type="SUPFAM" id="SSF46689">
    <property type="entry name" value="Homeodomain-like"/>
    <property type="match status" value="1"/>
</dbReference>
<feature type="domain" description="HTH rpiR-type" evidence="1">
    <location>
        <begin position="1"/>
        <end position="77"/>
    </location>
</feature>
<evidence type="ECO:0000313" key="3">
    <source>
        <dbReference type="Proteomes" id="UP000295518"/>
    </source>
</evidence>
<dbReference type="InterPro" id="IPR009057">
    <property type="entry name" value="Homeodomain-like_sf"/>
</dbReference>
<keyword evidence="3" id="KW-1185">Reference proteome</keyword>
<dbReference type="OrthoDB" id="400060at2"/>
<organism evidence="2 3">
    <name type="scientific">Mycoplasma testudineum</name>
    <dbReference type="NCBI Taxonomy" id="244584"/>
    <lineage>
        <taxon>Bacteria</taxon>
        <taxon>Bacillati</taxon>
        <taxon>Mycoplasmatota</taxon>
        <taxon>Mollicutes</taxon>
        <taxon>Mycoplasmataceae</taxon>
        <taxon>Mycoplasma</taxon>
    </lineage>
</organism>
<dbReference type="Proteomes" id="UP000295518">
    <property type="component" value="Unassembled WGS sequence"/>
</dbReference>
<evidence type="ECO:0000313" key="2">
    <source>
        <dbReference type="EMBL" id="TDO19468.1"/>
    </source>
</evidence>
<dbReference type="Gene3D" id="1.10.10.10">
    <property type="entry name" value="Winged helix-like DNA-binding domain superfamily/Winged helix DNA-binding domain"/>
    <property type="match status" value="1"/>
</dbReference>
<comment type="caution">
    <text evidence="2">The sequence shown here is derived from an EMBL/GenBank/DDBJ whole genome shotgun (WGS) entry which is preliminary data.</text>
</comment>
<dbReference type="GO" id="GO:0003700">
    <property type="term" value="F:DNA-binding transcription factor activity"/>
    <property type="evidence" value="ECO:0007669"/>
    <property type="project" value="InterPro"/>
</dbReference>
<dbReference type="AlphaFoldDB" id="A0A4R6ID61"/>
<name>A0A4R6ID61_9MOLU</name>
<protein>
    <submittedName>
        <fullName evidence="2">RpiR family transcriptional regulator</fullName>
    </submittedName>
</protein>